<dbReference type="EMBL" id="JQZV01000009">
    <property type="protein sequence ID" value="KGN92576.1"/>
    <property type="molecule type" value="Genomic_DNA"/>
</dbReference>
<protein>
    <recommendedName>
        <fullName evidence="3">DUF2764 family protein</fullName>
    </recommendedName>
</protein>
<organism evidence="1 2">
    <name type="scientific">Porphyromonas canoris</name>
    <dbReference type="NCBI Taxonomy" id="36875"/>
    <lineage>
        <taxon>Bacteria</taxon>
        <taxon>Pseudomonadati</taxon>
        <taxon>Bacteroidota</taxon>
        <taxon>Bacteroidia</taxon>
        <taxon>Bacteroidales</taxon>
        <taxon>Porphyromonadaceae</taxon>
        <taxon>Porphyromonas</taxon>
    </lineage>
</organism>
<dbReference type="RefSeq" id="WP_036790373.1">
    <property type="nucleotide sequence ID" value="NZ_JQZV01000009.1"/>
</dbReference>
<evidence type="ECO:0000313" key="1">
    <source>
        <dbReference type="EMBL" id="KGN92576.1"/>
    </source>
</evidence>
<sequence>MAHYYTLGAELPGLKQEQTSLSYSSLELWEGMMRPQFSKRDIRQMELLFLQEDNKTLIKLLKGLPTEIPTVPVTLGEDTLRTLIRAVEERRDEENDEPTPIPENVPAYMVRFVEEYLEGKFEQNGAKGFAEDFLAVAYYDHIRKKAIGFVKKWVDLNARIANIMAASTAKKFGLDISSYLVGASPLTEILRLSSWTDLQFLPGSDTLQEIIKVSEESNLYTRERHLDTIRWRFLDEVVFSDTFSIEAMMVYFLKTRIIERWTTLDKEQGEMAFRTLISSLNSDGKQKLANFVESTKNKSKSVADNQQTEKV</sequence>
<dbReference type="InterPro" id="IPR024492">
    <property type="entry name" value="DUF2764"/>
</dbReference>
<dbReference type="Proteomes" id="UP000030101">
    <property type="component" value="Unassembled WGS sequence"/>
</dbReference>
<dbReference type="Pfam" id="PF10962">
    <property type="entry name" value="DUF2764"/>
    <property type="match status" value="1"/>
</dbReference>
<evidence type="ECO:0000313" key="2">
    <source>
        <dbReference type="Proteomes" id="UP000030101"/>
    </source>
</evidence>
<gene>
    <name evidence="1" type="ORF">HQ43_04860</name>
</gene>
<evidence type="ECO:0008006" key="3">
    <source>
        <dbReference type="Google" id="ProtNLM"/>
    </source>
</evidence>
<name>A0ABR4XLQ0_9PORP</name>
<keyword evidence="2" id="KW-1185">Reference proteome</keyword>
<comment type="caution">
    <text evidence="1">The sequence shown here is derived from an EMBL/GenBank/DDBJ whole genome shotgun (WGS) entry which is preliminary data.</text>
</comment>
<reference evidence="1 2" key="1">
    <citation type="submission" date="2014-08" db="EMBL/GenBank/DDBJ databases">
        <title>Porphyromonas canoris strain:OH2762 Genome sequencing.</title>
        <authorList>
            <person name="Wallis C."/>
            <person name="Deusch O."/>
            <person name="O'Flynn C."/>
            <person name="Davis I."/>
            <person name="Jospin G."/>
            <person name="Darling A.E."/>
            <person name="Coil D.A."/>
            <person name="Alexiev A."/>
            <person name="Horsfall A."/>
            <person name="Kirkwood N."/>
            <person name="Harris S."/>
            <person name="Eisen J.A."/>
        </authorList>
    </citation>
    <scope>NUCLEOTIDE SEQUENCE [LARGE SCALE GENOMIC DNA]</scope>
    <source>
        <strain evidence="2">COT-108 OH2762</strain>
    </source>
</reference>
<proteinExistence type="predicted"/>
<accession>A0ABR4XLQ0</accession>